<comment type="similarity">
    <text evidence="1">Belongs to the enoyl-CoA hydratase/isomerase family.</text>
</comment>
<dbReference type="AlphaFoldDB" id="A0A1G9YNB3"/>
<dbReference type="Pfam" id="PF00378">
    <property type="entry name" value="ECH_1"/>
    <property type="match status" value="1"/>
</dbReference>
<accession>A0A1G9YNB3</accession>
<dbReference type="InterPro" id="IPR029045">
    <property type="entry name" value="ClpP/crotonase-like_dom_sf"/>
</dbReference>
<dbReference type="CDD" id="cd06558">
    <property type="entry name" value="crotonase-like"/>
    <property type="match status" value="1"/>
</dbReference>
<proteinExistence type="inferred from homology"/>
<dbReference type="Gene3D" id="1.10.12.10">
    <property type="entry name" value="Lyase 2-enoyl-coa Hydratase, Chain A, domain 2"/>
    <property type="match status" value="1"/>
</dbReference>
<dbReference type="PANTHER" id="PTHR11941:SF54">
    <property type="entry name" value="ENOYL-COA HYDRATASE, MITOCHONDRIAL"/>
    <property type="match status" value="1"/>
</dbReference>
<name>A0A1G9YNB3_9PSED</name>
<dbReference type="PANTHER" id="PTHR11941">
    <property type="entry name" value="ENOYL-COA HYDRATASE-RELATED"/>
    <property type="match status" value="1"/>
</dbReference>
<reference evidence="4" key="1">
    <citation type="submission" date="2016-10" db="EMBL/GenBank/DDBJ databases">
        <authorList>
            <person name="Varghese N."/>
            <person name="Submissions S."/>
        </authorList>
    </citation>
    <scope>NUCLEOTIDE SEQUENCE [LARGE SCALE GENOMIC DNA]</scope>
    <source>
        <strain evidence="4">JCM 21621</strain>
    </source>
</reference>
<dbReference type="STRING" id="198616.SAMN05216193_101139"/>
<dbReference type="Proteomes" id="UP000242957">
    <property type="component" value="Unassembled WGS sequence"/>
</dbReference>
<protein>
    <submittedName>
        <fullName evidence="3">Enoyl-CoA hydratase</fullName>
    </submittedName>
</protein>
<dbReference type="Gene3D" id="3.90.226.10">
    <property type="entry name" value="2-enoyl-CoA Hydratase, Chain A, domain 1"/>
    <property type="match status" value="1"/>
</dbReference>
<sequence>MDYSKYQAIRFSQEGRVLTVTLNQPETLNATSSLLHTELSRVFADIAQDRSVDAVVLTGAGRAFSAGGDLSWFHGMPQEDLDRLFVEARKIIIDILELPQPLITAVNGLAVGLGCTIALFGDTVFAADNAKLSDPHVSIGVTAGDGGSAIWPLLAGPARAKRYLMTGDVLSAAEAERIGLVTDVVPADELVARAQAFAQRLAGGSQIAIRSTKASVNKILRDTVNLVLDFSLAAEKECFTTQFHKDAIAGFLAKSKR</sequence>
<dbReference type="GO" id="GO:0016829">
    <property type="term" value="F:lyase activity"/>
    <property type="evidence" value="ECO:0007669"/>
    <property type="project" value="UniProtKB-KW"/>
</dbReference>
<dbReference type="InterPro" id="IPR014748">
    <property type="entry name" value="Enoyl-CoA_hydra_C"/>
</dbReference>
<dbReference type="RefSeq" id="WP_084313153.1">
    <property type="nucleotide sequence ID" value="NZ_FNIJ01000001.1"/>
</dbReference>
<dbReference type="InterPro" id="IPR001753">
    <property type="entry name" value="Enoyl-CoA_hydra/iso"/>
</dbReference>
<gene>
    <name evidence="3" type="ORF">SAMN05216193_101139</name>
</gene>
<organism evidence="3 4">
    <name type="scientific">Pseudomonas jinjuensis</name>
    <dbReference type="NCBI Taxonomy" id="198616"/>
    <lineage>
        <taxon>Bacteria</taxon>
        <taxon>Pseudomonadati</taxon>
        <taxon>Pseudomonadota</taxon>
        <taxon>Gammaproteobacteria</taxon>
        <taxon>Pseudomonadales</taxon>
        <taxon>Pseudomonadaceae</taxon>
        <taxon>Pseudomonas</taxon>
    </lineage>
</organism>
<dbReference type="EMBL" id="FNIJ01000001">
    <property type="protein sequence ID" value="SDN10658.1"/>
    <property type="molecule type" value="Genomic_DNA"/>
</dbReference>
<evidence type="ECO:0000256" key="1">
    <source>
        <dbReference type="ARBA" id="ARBA00005254"/>
    </source>
</evidence>
<dbReference type="OrthoDB" id="9797151at2"/>
<keyword evidence="2" id="KW-0456">Lyase</keyword>
<dbReference type="GO" id="GO:0006635">
    <property type="term" value="P:fatty acid beta-oxidation"/>
    <property type="evidence" value="ECO:0007669"/>
    <property type="project" value="TreeGrafter"/>
</dbReference>
<dbReference type="SUPFAM" id="SSF52096">
    <property type="entry name" value="ClpP/crotonase"/>
    <property type="match status" value="1"/>
</dbReference>
<keyword evidence="4" id="KW-1185">Reference proteome</keyword>
<evidence type="ECO:0000313" key="3">
    <source>
        <dbReference type="EMBL" id="SDN10658.1"/>
    </source>
</evidence>
<evidence type="ECO:0000313" key="4">
    <source>
        <dbReference type="Proteomes" id="UP000242957"/>
    </source>
</evidence>
<evidence type="ECO:0000256" key="2">
    <source>
        <dbReference type="ARBA" id="ARBA00023239"/>
    </source>
</evidence>